<dbReference type="Proteomes" id="UP000887579">
    <property type="component" value="Unplaced"/>
</dbReference>
<reference evidence="2" key="1">
    <citation type="submission" date="2022-11" db="UniProtKB">
        <authorList>
            <consortium name="WormBaseParasite"/>
        </authorList>
    </citation>
    <scope>IDENTIFICATION</scope>
</reference>
<proteinExistence type="predicted"/>
<name>A0AC34FAS3_9BILA</name>
<dbReference type="WBParaSite" id="ES5_v2.g14032.t1">
    <property type="protein sequence ID" value="ES5_v2.g14032.t1"/>
    <property type="gene ID" value="ES5_v2.g14032"/>
</dbReference>
<evidence type="ECO:0000313" key="2">
    <source>
        <dbReference type="WBParaSite" id="ES5_v2.g14032.t1"/>
    </source>
</evidence>
<accession>A0AC34FAS3</accession>
<evidence type="ECO:0000313" key="1">
    <source>
        <dbReference type="Proteomes" id="UP000887579"/>
    </source>
</evidence>
<protein>
    <submittedName>
        <fullName evidence="2">6-phosphogluconolactonase</fullName>
    </submittedName>
</protein>
<organism evidence="1 2">
    <name type="scientific">Panagrolaimus sp. ES5</name>
    <dbReference type="NCBI Taxonomy" id="591445"/>
    <lineage>
        <taxon>Eukaryota</taxon>
        <taxon>Metazoa</taxon>
        <taxon>Ecdysozoa</taxon>
        <taxon>Nematoda</taxon>
        <taxon>Chromadorea</taxon>
        <taxon>Rhabditida</taxon>
        <taxon>Tylenchina</taxon>
        <taxon>Panagrolaimomorpha</taxon>
        <taxon>Panagrolaimoidea</taxon>
        <taxon>Panagrolaimidae</taxon>
        <taxon>Panagrolaimus</taxon>
    </lineage>
</organism>
<sequence>MDTFAKDPVTSVNKNVIVTENKNDMILILFNELSKIIHDSQNQVTVGLSGGSMVGIMSDVISRLDQSLKDKLRLFCVDERLVSLDDEDSNTGAYLKALGDEFKKQFVIVEEINDANKAAKEFEEKLKALKPDSAESLPKFDVLFLGMGPDGHTCSLFPDHELLKYNGPAWILPIENSPKPPPRRVTVSLPVCNSAKNVIFIVTGESKAEILKEIIADHSDAYPAGLVKAAKMKWVLDQPAAKLLGIEGTKV</sequence>